<protein>
    <recommendedName>
        <fullName evidence="1">Peptidase M28 domain-containing protein</fullName>
    </recommendedName>
</protein>
<feature type="domain" description="Peptidase M28" evidence="1">
    <location>
        <begin position="131"/>
        <end position="329"/>
    </location>
</feature>
<evidence type="ECO:0000259" key="1">
    <source>
        <dbReference type="Pfam" id="PF04389"/>
    </source>
</evidence>
<dbReference type="EMBL" id="NJBO01000009">
    <property type="protein sequence ID" value="TKJ42744.1"/>
    <property type="molecule type" value="Genomic_DNA"/>
</dbReference>
<dbReference type="Pfam" id="PF04389">
    <property type="entry name" value="Peptidase_M28"/>
    <property type="match status" value="1"/>
</dbReference>
<dbReference type="Proteomes" id="UP000317778">
    <property type="component" value="Unassembled WGS sequence"/>
</dbReference>
<accession>A0A532V6B0</accession>
<dbReference type="Gene3D" id="3.40.630.10">
    <property type="entry name" value="Zn peptidases"/>
    <property type="match status" value="1"/>
</dbReference>
<name>A0A532V6B0_UNCT6</name>
<dbReference type="PANTHER" id="PTHR12147">
    <property type="entry name" value="METALLOPEPTIDASE M28 FAMILY MEMBER"/>
    <property type="match status" value="1"/>
</dbReference>
<dbReference type="InterPro" id="IPR007484">
    <property type="entry name" value="Peptidase_M28"/>
</dbReference>
<dbReference type="GO" id="GO:0006508">
    <property type="term" value="P:proteolysis"/>
    <property type="evidence" value="ECO:0007669"/>
    <property type="project" value="InterPro"/>
</dbReference>
<dbReference type="SUPFAM" id="SSF53187">
    <property type="entry name" value="Zn-dependent exopeptidases"/>
    <property type="match status" value="1"/>
</dbReference>
<gene>
    <name evidence="2" type="ORF">CEE36_06580</name>
</gene>
<proteinExistence type="predicted"/>
<organism evidence="2 3">
    <name type="scientific">candidate division TA06 bacterium B3_TA06</name>
    <dbReference type="NCBI Taxonomy" id="2012487"/>
    <lineage>
        <taxon>Bacteria</taxon>
        <taxon>Bacteria division TA06</taxon>
    </lineage>
</organism>
<reference evidence="2 3" key="1">
    <citation type="submission" date="2017-06" db="EMBL/GenBank/DDBJ databases">
        <title>Novel microbial phyla capable of carbon fixation and sulfur reduction in deep-sea sediments.</title>
        <authorList>
            <person name="Huang J."/>
            <person name="Baker B."/>
            <person name="Wang Y."/>
        </authorList>
    </citation>
    <scope>NUCLEOTIDE SEQUENCE [LARGE SCALE GENOMIC DNA]</scope>
    <source>
        <strain evidence="2">B3_TA06</strain>
    </source>
</reference>
<dbReference type="InterPro" id="IPR045175">
    <property type="entry name" value="M28_fam"/>
</dbReference>
<evidence type="ECO:0000313" key="2">
    <source>
        <dbReference type="EMBL" id="TKJ42744.1"/>
    </source>
</evidence>
<sequence length="437" mass="48204">MILSMLTGMMMLAGFSVVEYDPRVAELVDSVSTDSITAVIAGLSGEVAVTIEGEPDSIPCRFAYSEGAHKAARWLAEQFQARGFEVELEPFEPVASYEDRPLPLGRTEEEMKRIWSEVGLLSGPEPFTMYNVVATLAGKDSLQVILCAHYDAITSTMWTYTPGADDNASGVMGVLEAARIMGTHDWQHTLRFVLFSGEELGLWGSEVYVKDAVEAGDSMIAALNMDMIAYNSDALSDMDIHCNPYDQASQDMGQMLVDLIDVYDLNITPDILLGDGEGTSDHYWFWQYNIPAALLIEDFDDFNPFFHTTNDRLGRLDSAYMREAVRLALGWAASEAGLLEEPGIRDHALEQPELVSLRLSSAVVHNHLWLEISSPHSLTPVIYDASGQRVKTLETIQGSSGSVRIPIEVSDLPRGVYWVTVSGTRGGMISERFVVVR</sequence>
<comment type="caution">
    <text evidence="2">The sequence shown here is derived from an EMBL/GenBank/DDBJ whole genome shotgun (WGS) entry which is preliminary data.</text>
</comment>
<evidence type="ECO:0000313" key="3">
    <source>
        <dbReference type="Proteomes" id="UP000317778"/>
    </source>
</evidence>
<dbReference type="AlphaFoldDB" id="A0A532V6B0"/>
<dbReference type="GO" id="GO:0008235">
    <property type="term" value="F:metalloexopeptidase activity"/>
    <property type="evidence" value="ECO:0007669"/>
    <property type="project" value="InterPro"/>
</dbReference>
<dbReference type="PANTHER" id="PTHR12147:SF26">
    <property type="entry name" value="PEPTIDASE M28 DOMAIN-CONTAINING PROTEIN"/>
    <property type="match status" value="1"/>
</dbReference>